<proteinExistence type="predicted"/>
<reference evidence="1 2" key="1">
    <citation type="journal article" date="2016" name="Nat. Commun.">
        <title>Thousands of microbial genomes shed light on interconnected biogeochemical processes in an aquifer system.</title>
        <authorList>
            <person name="Anantharaman K."/>
            <person name="Brown C.T."/>
            <person name="Hug L.A."/>
            <person name="Sharon I."/>
            <person name="Castelle C.J."/>
            <person name="Probst A.J."/>
            <person name="Thomas B.C."/>
            <person name="Singh A."/>
            <person name="Wilkins M.J."/>
            <person name="Karaoz U."/>
            <person name="Brodie E.L."/>
            <person name="Williams K.H."/>
            <person name="Hubbard S.S."/>
            <person name="Banfield J.F."/>
        </authorList>
    </citation>
    <scope>NUCLEOTIDE SEQUENCE [LARGE SCALE GENOMIC DNA]</scope>
</reference>
<dbReference type="EMBL" id="MFCR01000011">
    <property type="protein sequence ID" value="OGE18631.1"/>
    <property type="molecule type" value="Genomic_DNA"/>
</dbReference>
<comment type="caution">
    <text evidence="1">The sequence shown here is derived from an EMBL/GenBank/DDBJ whole genome shotgun (WGS) entry which is preliminary data.</text>
</comment>
<organism evidence="1 2">
    <name type="scientific">Candidatus Daviesbacteria bacterium RIFCSPHIGHO2_01_FULL_41_23</name>
    <dbReference type="NCBI Taxonomy" id="1797764"/>
    <lineage>
        <taxon>Bacteria</taxon>
        <taxon>Candidatus Daviesiibacteriota</taxon>
    </lineage>
</organism>
<evidence type="ECO:0000313" key="2">
    <source>
        <dbReference type="Proteomes" id="UP000176336"/>
    </source>
</evidence>
<dbReference type="AlphaFoldDB" id="A0A1F5IQH7"/>
<protein>
    <submittedName>
        <fullName evidence="1">Uncharacterized protein</fullName>
    </submittedName>
</protein>
<evidence type="ECO:0000313" key="1">
    <source>
        <dbReference type="EMBL" id="OGE18631.1"/>
    </source>
</evidence>
<accession>A0A1F5IQH7</accession>
<name>A0A1F5IQH7_9BACT</name>
<dbReference type="Proteomes" id="UP000176336">
    <property type="component" value="Unassembled WGS sequence"/>
</dbReference>
<sequence length="209" mass="23582">MKKTSIEFIQKTVTELENGATDRRSIFYLYTILREEFKENCDSACEFIIDIGDFMAHSQKRKRGDAFDKVNRFATALLSFTKTSDPNIPLILKPLDDLLFTQTQLMGETIKALECIGNINFNKGKLLTRSEALMVSVMENLAGTEFLIEDKDNYVCKFSDVEFDQEGNKCLYVSIESSLAGIQPRTLTPRLILSDGGSIRCLALKTFSS</sequence>
<gene>
    <name evidence="1" type="ORF">A2871_03985</name>
</gene>